<protein>
    <recommendedName>
        <fullName evidence="1">DUF4351 domain-containing protein</fullName>
    </recommendedName>
</protein>
<sequence length="292" mass="33683">MKTDSLFYRIFQTAPAIFFELIGQPTQEGYQFQSVELKQTAFRIDGVFLPPPEATNPTVYFVEVQFQKDPLLYHRLFAEVFLFLAQNPTTVNWQAVAIYPNISLEPEETHLYRTLLESSQVQRIYLNELSGSSVELGVVELILEPQETAVNKAKQLLSQAQQATQLPVPVIMELIETTMVYKFPQLTRQEIIQMLELATDSKQTRVYQEGLEDGRRQGLEDGRRQGLEDGRQQGERVLILRQLARKFDQINPQVCSQIELLSLEQLEMLAEVLLDFSSLQDLTNWLEENVRN</sequence>
<dbReference type="InterPro" id="IPR022573">
    <property type="entry name" value="DUF2887"/>
</dbReference>
<dbReference type="OrthoDB" id="452374at2"/>
<dbReference type="PANTHER" id="PTHR35586:SF2">
    <property type="entry name" value="SLL1542 PROTEIN"/>
    <property type="match status" value="1"/>
</dbReference>
<evidence type="ECO:0000313" key="3">
    <source>
        <dbReference type="Proteomes" id="UP000033607"/>
    </source>
</evidence>
<accession>A0A0F5Y8T7</accession>
<dbReference type="PANTHER" id="PTHR35586">
    <property type="entry name" value="SLL1691 PROTEIN"/>
    <property type="match status" value="1"/>
</dbReference>
<dbReference type="Pfam" id="PF11103">
    <property type="entry name" value="DUF2887"/>
    <property type="match status" value="1"/>
</dbReference>
<dbReference type="Pfam" id="PF14261">
    <property type="entry name" value="DUF4351"/>
    <property type="match status" value="1"/>
</dbReference>
<dbReference type="AlphaFoldDB" id="A0A0F5Y8T7"/>
<comment type="caution">
    <text evidence="2">The sequence shown here is derived from an EMBL/GenBank/DDBJ whole genome shotgun (WGS) entry which is preliminary data.</text>
</comment>
<proteinExistence type="predicted"/>
<dbReference type="InterPro" id="IPR010106">
    <property type="entry name" value="RpnA"/>
</dbReference>
<dbReference type="InterPro" id="IPR025587">
    <property type="entry name" value="DUF4351"/>
</dbReference>
<evidence type="ECO:0000259" key="1">
    <source>
        <dbReference type="Pfam" id="PF14261"/>
    </source>
</evidence>
<organism evidence="2 3">
    <name type="scientific">Limnoraphis robusta CS-951</name>
    <dbReference type="NCBI Taxonomy" id="1637645"/>
    <lineage>
        <taxon>Bacteria</taxon>
        <taxon>Bacillati</taxon>
        <taxon>Cyanobacteriota</taxon>
        <taxon>Cyanophyceae</taxon>
        <taxon>Oscillatoriophycideae</taxon>
        <taxon>Oscillatoriales</taxon>
        <taxon>Sirenicapillariaceae</taxon>
        <taxon>Limnoraphis</taxon>
    </lineage>
</organism>
<name>A0A0F5Y8T7_9CYAN</name>
<dbReference type="NCBIfam" id="TIGR01784">
    <property type="entry name" value="T_den_put_tspse"/>
    <property type="match status" value="1"/>
</dbReference>
<dbReference type="Proteomes" id="UP000033607">
    <property type="component" value="Unassembled WGS sequence"/>
</dbReference>
<evidence type="ECO:0000313" key="2">
    <source>
        <dbReference type="EMBL" id="KKD35361.1"/>
    </source>
</evidence>
<gene>
    <name evidence="2" type="ORF">WN50_25730</name>
</gene>
<dbReference type="PATRIC" id="fig|1637645.4.peg.6810"/>
<dbReference type="EMBL" id="LATL02000348">
    <property type="protein sequence ID" value="KKD35361.1"/>
    <property type="molecule type" value="Genomic_DNA"/>
</dbReference>
<feature type="domain" description="DUF4351" evidence="1">
    <location>
        <begin position="228"/>
        <end position="286"/>
    </location>
</feature>
<dbReference type="RefSeq" id="WP_046281463.1">
    <property type="nucleotide sequence ID" value="NZ_LATL02000348.1"/>
</dbReference>
<reference evidence="2 3" key="1">
    <citation type="submission" date="2015-06" db="EMBL/GenBank/DDBJ databases">
        <title>Draft genome assembly of filamentous brackish cyanobacterium Limnoraphis robusta strain CS-951.</title>
        <authorList>
            <person name="Willis A."/>
            <person name="Parks M."/>
            <person name="Burford M.A."/>
        </authorList>
    </citation>
    <scope>NUCLEOTIDE SEQUENCE [LARGE SCALE GENOMIC DNA]</scope>
    <source>
        <strain evidence="2 3">CS-951</strain>
    </source>
</reference>